<name>A0ABS6K154_9FIRM</name>
<dbReference type="Gene3D" id="3.40.50.1110">
    <property type="entry name" value="SGNH hydrolase"/>
    <property type="match status" value="1"/>
</dbReference>
<keyword evidence="2" id="KW-1185">Reference proteome</keyword>
<gene>
    <name evidence="1" type="ORF">KTH90_00945</name>
</gene>
<comment type="caution">
    <text evidence="1">The sequence shown here is derived from an EMBL/GenBank/DDBJ whole genome shotgun (WGS) entry which is preliminary data.</text>
</comment>
<dbReference type="InterPro" id="IPR036514">
    <property type="entry name" value="SGNH_hydro_sf"/>
</dbReference>
<dbReference type="Proteomes" id="UP001314681">
    <property type="component" value="Unassembled WGS sequence"/>
</dbReference>
<evidence type="ECO:0000313" key="1">
    <source>
        <dbReference type="EMBL" id="MBU9724571.1"/>
    </source>
</evidence>
<dbReference type="SUPFAM" id="SSF52266">
    <property type="entry name" value="SGNH hydrolase"/>
    <property type="match status" value="1"/>
</dbReference>
<dbReference type="EMBL" id="JAHQCX010000001">
    <property type="protein sequence ID" value="MBU9724571.1"/>
    <property type="molecule type" value="Genomic_DNA"/>
</dbReference>
<organism evidence="1 2">
    <name type="scientific">Diplocloster modestus</name>
    <dbReference type="NCBI Taxonomy" id="2850322"/>
    <lineage>
        <taxon>Bacteria</taxon>
        <taxon>Bacillati</taxon>
        <taxon>Bacillota</taxon>
        <taxon>Clostridia</taxon>
        <taxon>Lachnospirales</taxon>
        <taxon>Lachnospiraceae</taxon>
        <taxon>Diplocloster</taxon>
    </lineage>
</organism>
<evidence type="ECO:0000313" key="2">
    <source>
        <dbReference type="Proteomes" id="UP001314681"/>
    </source>
</evidence>
<protein>
    <recommendedName>
        <fullName evidence="3">SGNH/GDSL hydrolase family protein</fullName>
    </recommendedName>
</protein>
<accession>A0ABS6K154</accession>
<sequence>MKIKRMLAAVAFLVLAAGLYVGIPRVLTGSHVLVRFTNSISLDARIYETRRLPEENYDYLAVGSSMTMNNLNSDVLLNYLGPMGEKFYNFSVWGVTMEDIENWTEVLLEKYSPKGIIIFSSMEDFDGEEKDYDYKDISRYIRGFPESMFYLHYGVFGDLHYYDEYAKLQGYKNDYDSLDFDANGGVALEVYGIERSMNRWDKQFAEVYQQDGPSYESLYQMASKLKLKGIDLYFVQVPSRPNYMAAEGAKEVLDQHIERCRDIVESSGQYYYSAVDYEQYSDQYFSDYTHMDVHGATMLTQEFLENVLIPSRDQEY</sequence>
<reference evidence="1 2" key="1">
    <citation type="submission" date="2021-06" db="EMBL/GenBank/DDBJ databases">
        <title>Description of novel taxa of the family Lachnospiraceae.</title>
        <authorList>
            <person name="Chaplin A.V."/>
            <person name="Sokolova S.R."/>
            <person name="Pikina A.P."/>
            <person name="Korzhanova M."/>
            <person name="Belova V."/>
            <person name="Korostin D."/>
            <person name="Efimov B.A."/>
        </authorList>
    </citation>
    <scope>NUCLEOTIDE SEQUENCE [LARGE SCALE GENOMIC DNA]</scope>
    <source>
        <strain evidence="1 2">ASD4241</strain>
    </source>
</reference>
<evidence type="ECO:0008006" key="3">
    <source>
        <dbReference type="Google" id="ProtNLM"/>
    </source>
</evidence>
<proteinExistence type="predicted"/>
<dbReference type="RefSeq" id="WP_238726104.1">
    <property type="nucleotide sequence ID" value="NZ_JAHQCX010000001.1"/>
</dbReference>